<dbReference type="PANTHER" id="PTHR15441:SF1">
    <property type="entry name" value="RIBONUCLEASE P PROTEIN SUBUNIT P14"/>
    <property type="match status" value="1"/>
</dbReference>
<dbReference type="InterPro" id="IPR038085">
    <property type="entry name" value="Rnp2-like_sf"/>
</dbReference>
<dbReference type="STRING" id="6832.A0A553NXP3"/>
<dbReference type="SUPFAM" id="SSF160350">
    <property type="entry name" value="Rnp2-like"/>
    <property type="match status" value="1"/>
</dbReference>
<proteinExistence type="inferred from homology"/>
<dbReference type="OMA" id="NIFRYVI"/>
<organism evidence="3 4">
    <name type="scientific">Tigriopus californicus</name>
    <name type="common">Marine copepod</name>
    <dbReference type="NCBI Taxonomy" id="6832"/>
    <lineage>
        <taxon>Eukaryota</taxon>
        <taxon>Metazoa</taxon>
        <taxon>Ecdysozoa</taxon>
        <taxon>Arthropoda</taxon>
        <taxon>Crustacea</taxon>
        <taxon>Multicrustacea</taxon>
        <taxon>Hexanauplia</taxon>
        <taxon>Copepoda</taxon>
        <taxon>Harpacticoida</taxon>
        <taxon>Harpacticidae</taxon>
        <taxon>Tigriopus</taxon>
    </lineage>
</organism>
<reference evidence="3 4" key="1">
    <citation type="journal article" date="2018" name="Nat. Ecol. Evol.">
        <title>Genomic signatures of mitonuclear coevolution across populations of Tigriopus californicus.</title>
        <authorList>
            <person name="Barreto F.S."/>
            <person name="Watson E.T."/>
            <person name="Lima T.G."/>
            <person name="Willett C.S."/>
            <person name="Edmands S."/>
            <person name="Li W."/>
            <person name="Burton R.S."/>
        </authorList>
    </citation>
    <scope>NUCLEOTIDE SEQUENCE [LARGE SCALE GENOMIC DNA]</scope>
    <source>
        <strain evidence="3 4">San Diego</strain>
    </source>
</reference>
<accession>A0A553NXP3</accession>
<dbReference type="PANTHER" id="PTHR15441">
    <property type="entry name" value="RIBONUCLEASE P PROTEIN SUBUNIT P14"/>
    <property type="match status" value="1"/>
</dbReference>
<keyword evidence="4" id="KW-1185">Reference proteome</keyword>
<evidence type="ECO:0000256" key="1">
    <source>
        <dbReference type="ARBA" id="ARBA00010800"/>
    </source>
</evidence>
<evidence type="ECO:0000256" key="2">
    <source>
        <dbReference type="ARBA" id="ARBA00022694"/>
    </source>
</evidence>
<dbReference type="Gene3D" id="3.30.70.3250">
    <property type="entry name" value="Ribonuclease P, Pop5 subunit"/>
    <property type="match status" value="1"/>
</dbReference>
<gene>
    <name evidence="3" type="ORF">TCAL_01208</name>
</gene>
<name>A0A553NXP3_TIGCA</name>
<dbReference type="GO" id="GO:0030681">
    <property type="term" value="C:multimeric ribonuclease P complex"/>
    <property type="evidence" value="ECO:0007669"/>
    <property type="project" value="TreeGrafter"/>
</dbReference>
<evidence type="ECO:0000313" key="4">
    <source>
        <dbReference type="Proteomes" id="UP000318571"/>
    </source>
</evidence>
<comment type="similarity">
    <text evidence="1">Belongs to the eukaryotic/archaeal RNase P protein component 2 family.</text>
</comment>
<dbReference type="EMBL" id="VCGU01000009">
    <property type="protein sequence ID" value="TRY70200.1"/>
    <property type="molecule type" value="Genomic_DNA"/>
</dbReference>
<dbReference type="AlphaFoldDB" id="A0A553NXP3"/>
<protein>
    <submittedName>
        <fullName evidence="3">Uncharacterized protein</fullName>
    </submittedName>
</protein>
<dbReference type="Proteomes" id="UP000318571">
    <property type="component" value="Chromosome 9"/>
</dbReference>
<evidence type="ECO:0000313" key="3">
    <source>
        <dbReference type="EMBL" id="TRY70200.1"/>
    </source>
</evidence>
<comment type="caution">
    <text evidence="3">The sequence shown here is derived from an EMBL/GenBank/DDBJ whole genome shotgun (WGS) entry which is preliminary data.</text>
</comment>
<dbReference type="GO" id="GO:0001682">
    <property type="term" value="P:tRNA 5'-leader removal"/>
    <property type="evidence" value="ECO:0007669"/>
    <property type="project" value="InterPro"/>
</dbReference>
<dbReference type="GO" id="GO:0005730">
    <property type="term" value="C:nucleolus"/>
    <property type="evidence" value="ECO:0007669"/>
    <property type="project" value="TreeGrafter"/>
</dbReference>
<feature type="non-terminal residue" evidence="3">
    <location>
        <position position="94"/>
    </location>
</feature>
<dbReference type="GO" id="GO:0033204">
    <property type="term" value="F:ribonuclease P RNA binding"/>
    <property type="evidence" value="ECO:0007669"/>
    <property type="project" value="TreeGrafter"/>
</dbReference>
<dbReference type="InterPro" id="IPR002759">
    <property type="entry name" value="Pop5/Rpp14/Rnp2-like"/>
</dbReference>
<feature type="non-terminal residue" evidence="3">
    <location>
        <position position="1"/>
    </location>
</feature>
<dbReference type="Pfam" id="PF01900">
    <property type="entry name" value="RNase_P_Rpp14"/>
    <property type="match status" value="1"/>
</dbReference>
<sequence length="94" mass="10287">EVSRGAQRSQLDFSLLYLTNNVTFALKNLFGEIGAAVPVEVIKFYPKSSQLIVQCPSDWAVKVRASLSLQSSYQGQSCAYQVIKDSATLLSLAQ</sequence>
<keyword evidence="2" id="KW-0819">tRNA processing</keyword>